<dbReference type="PROSITE" id="PS51820">
    <property type="entry name" value="PA14"/>
    <property type="match status" value="1"/>
</dbReference>
<keyword evidence="2" id="KW-0326">Glycosidase</keyword>
<evidence type="ECO:0000256" key="2">
    <source>
        <dbReference type="RuleBase" id="RU361185"/>
    </source>
</evidence>
<dbReference type="InterPro" id="IPR037524">
    <property type="entry name" value="PA14/GLEYA"/>
</dbReference>
<dbReference type="PANTHER" id="PTHR43863:SF2">
    <property type="entry name" value="MALTASE-GLUCOAMYLASE"/>
    <property type="match status" value="1"/>
</dbReference>
<dbReference type="Gene3D" id="2.60.120.380">
    <property type="match status" value="1"/>
</dbReference>
<organism evidence="4 5">
    <name type="scientific">Agarivorans aestuarii</name>
    <dbReference type="NCBI Taxonomy" id="1563703"/>
    <lineage>
        <taxon>Bacteria</taxon>
        <taxon>Pseudomonadati</taxon>
        <taxon>Pseudomonadota</taxon>
        <taxon>Gammaproteobacteria</taxon>
        <taxon>Alteromonadales</taxon>
        <taxon>Alteromonadaceae</taxon>
        <taxon>Agarivorans</taxon>
    </lineage>
</organism>
<dbReference type="InterPro" id="IPR017853">
    <property type="entry name" value="GH"/>
</dbReference>
<dbReference type="Gene3D" id="3.20.20.80">
    <property type="entry name" value="Glycosidases"/>
    <property type="match status" value="1"/>
</dbReference>
<keyword evidence="2 4" id="KW-0378">Hydrolase</keyword>
<comment type="caution">
    <text evidence="4">The sequence shown here is derived from an EMBL/GenBank/DDBJ whole genome shotgun (WGS) entry which is preliminary data.</text>
</comment>
<protein>
    <submittedName>
        <fullName evidence="4">Glycoside hydrolase family 31 protein</fullName>
    </submittedName>
</protein>
<dbReference type="InterPro" id="IPR033403">
    <property type="entry name" value="DUF5110"/>
</dbReference>
<dbReference type="Pfam" id="PF01055">
    <property type="entry name" value="Glyco_hydro_31_2nd"/>
    <property type="match status" value="1"/>
</dbReference>
<gene>
    <name evidence="4" type="ORF">SNR37_002912</name>
</gene>
<dbReference type="Pfam" id="PF21365">
    <property type="entry name" value="Glyco_hydro_31_3rd"/>
    <property type="match status" value="2"/>
</dbReference>
<evidence type="ECO:0000313" key="5">
    <source>
        <dbReference type="Proteomes" id="UP001310248"/>
    </source>
</evidence>
<dbReference type="Proteomes" id="UP001310248">
    <property type="component" value="Unassembled WGS sequence"/>
</dbReference>
<dbReference type="SUPFAM" id="SSF74650">
    <property type="entry name" value="Galactose mutarotase-like"/>
    <property type="match status" value="1"/>
</dbReference>
<dbReference type="SUPFAM" id="SSF51445">
    <property type="entry name" value="(Trans)glycosidases"/>
    <property type="match status" value="1"/>
</dbReference>
<dbReference type="CDD" id="cd06591">
    <property type="entry name" value="GH31_xylosidase_XylS"/>
    <property type="match status" value="1"/>
</dbReference>
<dbReference type="PANTHER" id="PTHR43863">
    <property type="entry name" value="HYDROLASE, PUTATIVE (AFU_ORTHOLOGUE AFUA_1G03140)-RELATED"/>
    <property type="match status" value="1"/>
</dbReference>
<dbReference type="InterPro" id="IPR011658">
    <property type="entry name" value="PA14_dom"/>
</dbReference>
<dbReference type="Pfam" id="PF17137">
    <property type="entry name" value="DUF5110"/>
    <property type="match status" value="1"/>
</dbReference>
<comment type="similarity">
    <text evidence="1 2">Belongs to the glycosyl hydrolase 31 family.</text>
</comment>
<dbReference type="RefSeq" id="WP_329774779.1">
    <property type="nucleotide sequence ID" value="NZ_JAYDYW010000005.1"/>
</dbReference>
<dbReference type="Pfam" id="PF07691">
    <property type="entry name" value="PA14"/>
    <property type="match status" value="1"/>
</dbReference>
<dbReference type="Gene3D" id="2.60.40.1760">
    <property type="entry name" value="glycosyl hydrolase (family 31)"/>
    <property type="match status" value="1"/>
</dbReference>
<dbReference type="InterPro" id="IPR000322">
    <property type="entry name" value="Glyco_hydro_31_TIM"/>
</dbReference>
<dbReference type="InterPro" id="IPR048395">
    <property type="entry name" value="Glyco_hydro_31_C"/>
</dbReference>
<name>A0ABU7G256_9ALTE</name>
<dbReference type="SUPFAM" id="SSF56988">
    <property type="entry name" value="Anthrax protective antigen"/>
    <property type="match status" value="1"/>
</dbReference>
<sequence>MSSHLFPFSFLHDGKPSKGLAELGFINSSTVKVKIALTAEQLEKANSLSELVVLPQPTIETQHSSASQLGSERLSIALSENGLSFSNDEGELLRLGQTAFTQQGDDKAISQHFVSQGEQAFYGLGQYPDGIFNYQGHSREICQSNKGIAAPMLLSTKGYAVLWNQLAFTQFTSQGEGFCFSSEAGECIEFYFIYGPEFDQLIQHYRQLTGAAPLFGRWAYGYWQSKERYVDAAELLATAKTYRDKQIPIDNIVQDWKYWGELGWSAMQFDEQAFGDAAKSISQLHDMHFKLMVSIWPIVGKGSPVFNQLLEKGYLFETEHWADGHIYDAYSQGARDIYWQHVKSGLMDLGVDALWMDGTEPEFISTQNPKDGVDFCYQQRDTELGSWKQVLNGYSLMTTRGVYEAQRQQIAQGSEDKRVFTLSRSSYLGQQRYAAACWSGDISATWQVLRQQIPAGLNLSAAGLPYWTTDIGGFFTSGFGANFPEGVEDDAYKELYVRWFQYGAFCPLFRSHGANTPREIYQFGEPGDWAFDALLKFNKLRYRLLPYIYSQAWKITQHGGTMMRLLAFDFRQQSQLHDVSDQFMFGDSLMVCPVTQPMFHQQNLQQQLIAPEHLQTLEGLQGISEQHFSDDSFEHLVASQIVESIDGNWAGGPPAGLPLAGYSVRWQGRLTAPVDGEYNWLIHANDGVRFYLDGELLIDSWQQQAQLNHKASCQLRANQQYDLVIEYAHWQGSSKCSLSWAHSGIAHQKLQLFTPERQVVLPAGGAWYNYWNKHCYQGGQTIAMGTPIDIMPLLVKAGAIIPHGPNVQYHDELPCDPLTIEVYAGENGCFVLYEDEGDSYRYEQGSFTEIEFEWDDATRRLHIGQRKGYFDGMLKQRSFNVHLISPFDVQQQSLSYKGKADSLQF</sequence>
<dbReference type="SUPFAM" id="SSF51011">
    <property type="entry name" value="Glycosyl hydrolase domain"/>
    <property type="match status" value="2"/>
</dbReference>
<keyword evidence="5" id="KW-1185">Reference proteome</keyword>
<accession>A0ABU7G256</accession>
<feature type="domain" description="PA14" evidence="3">
    <location>
        <begin position="618"/>
        <end position="756"/>
    </location>
</feature>
<dbReference type="InterPro" id="IPR013780">
    <property type="entry name" value="Glyco_hydro_b"/>
</dbReference>
<dbReference type="SMART" id="SM00758">
    <property type="entry name" value="PA14"/>
    <property type="match status" value="1"/>
</dbReference>
<evidence type="ECO:0000313" key="4">
    <source>
        <dbReference type="EMBL" id="MEE1673488.1"/>
    </source>
</evidence>
<dbReference type="CDD" id="cd14752">
    <property type="entry name" value="GH31_N"/>
    <property type="match status" value="1"/>
</dbReference>
<dbReference type="InterPro" id="IPR051816">
    <property type="entry name" value="Glycosyl_Hydrolase_31"/>
</dbReference>
<dbReference type="InterPro" id="IPR011013">
    <property type="entry name" value="Gal_mutarotase_sf_dom"/>
</dbReference>
<dbReference type="EMBL" id="JAYDYW010000005">
    <property type="protein sequence ID" value="MEE1673488.1"/>
    <property type="molecule type" value="Genomic_DNA"/>
</dbReference>
<proteinExistence type="inferred from homology"/>
<reference evidence="5" key="1">
    <citation type="submission" date="2023-07" db="EMBL/GenBank/DDBJ databases">
        <title>Draft genome sequence of Agarivorans aestuarii strain ZMCS4, a CAZymes producing bacteria isolated from the marine brown algae Clodostephus spongiosus.</title>
        <authorList>
            <person name="Lorente B."/>
            <person name="Cabral C."/>
            <person name="Frias J."/>
            <person name="Faria J."/>
            <person name="Toubarro D."/>
        </authorList>
    </citation>
    <scope>NUCLEOTIDE SEQUENCE [LARGE SCALE GENOMIC DNA]</scope>
    <source>
        <strain evidence="5">ZMCS4</strain>
    </source>
</reference>
<dbReference type="Gene3D" id="2.60.40.1180">
    <property type="entry name" value="Golgi alpha-mannosidase II"/>
    <property type="match status" value="3"/>
</dbReference>
<dbReference type="GO" id="GO:0016787">
    <property type="term" value="F:hydrolase activity"/>
    <property type="evidence" value="ECO:0007669"/>
    <property type="project" value="UniProtKB-KW"/>
</dbReference>
<evidence type="ECO:0000256" key="1">
    <source>
        <dbReference type="ARBA" id="ARBA00007806"/>
    </source>
</evidence>
<evidence type="ECO:0000259" key="3">
    <source>
        <dbReference type="PROSITE" id="PS51820"/>
    </source>
</evidence>